<feature type="region of interest" description="Disordered" evidence="7">
    <location>
        <begin position="79"/>
        <end position="112"/>
    </location>
</feature>
<keyword evidence="10" id="KW-1185">Reference proteome</keyword>
<evidence type="ECO:0000256" key="3">
    <source>
        <dbReference type="ARBA" id="ARBA00023110"/>
    </source>
</evidence>
<evidence type="ECO:0000256" key="1">
    <source>
        <dbReference type="ARBA" id="ARBA00000971"/>
    </source>
</evidence>
<feature type="compositionally biased region" description="Pro residues" evidence="7">
    <location>
        <begin position="79"/>
        <end position="101"/>
    </location>
</feature>
<sequence length="208" mass="21735">MNPTLKLRRPRGVVWARAVVSVAGKRVRTVGPVGARRSIKLTGLPSGAFVLAVTATARGGRVAKTTRTYRACVVTAEPVPTPAPVATPAPTPTPQPQPSGPIRPTVTVPPGDRPTTLVTQDITVGTGAEAVAGKVATVQYVGVAWSTGATFDATWDRNMPCLWLLGNGTVITGFEQGVTGMRVGGRRELIIPARSRVRAQLVPAHRPG</sequence>
<evidence type="ECO:0000313" key="10">
    <source>
        <dbReference type="Proteomes" id="UP001149140"/>
    </source>
</evidence>
<dbReference type="GO" id="GO:0003755">
    <property type="term" value="F:peptidyl-prolyl cis-trans isomerase activity"/>
    <property type="evidence" value="ECO:0007669"/>
    <property type="project" value="UniProtKB-UniRule"/>
</dbReference>
<dbReference type="PANTHER" id="PTHR43811:SF19">
    <property type="entry name" value="39 KDA FK506-BINDING NUCLEAR PROTEIN"/>
    <property type="match status" value="1"/>
</dbReference>
<dbReference type="InterPro" id="IPR046357">
    <property type="entry name" value="PPIase_dom_sf"/>
</dbReference>
<dbReference type="SUPFAM" id="SSF54534">
    <property type="entry name" value="FKBP-like"/>
    <property type="match status" value="1"/>
</dbReference>
<dbReference type="EC" id="5.2.1.8" evidence="6"/>
<name>A0A9X3MNX2_9ACTN</name>
<comment type="similarity">
    <text evidence="2 6">Belongs to the FKBP-type PPIase family.</text>
</comment>
<organism evidence="9 10">
    <name type="scientific">Solirubrobacter ginsenosidimutans</name>
    <dbReference type="NCBI Taxonomy" id="490573"/>
    <lineage>
        <taxon>Bacteria</taxon>
        <taxon>Bacillati</taxon>
        <taxon>Actinomycetota</taxon>
        <taxon>Thermoleophilia</taxon>
        <taxon>Solirubrobacterales</taxon>
        <taxon>Solirubrobacteraceae</taxon>
        <taxon>Solirubrobacter</taxon>
    </lineage>
</organism>
<evidence type="ECO:0000256" key="2">
    <source>
        <dbReference type="ARBA" id="ARBA00006577"/>
    </source>
</evidence>
<comment type="caution">
    <text evidence="9">The sequence shown here is derived from an EMBL/GenBank/DDBJ whole genome shotgun (WGS) entry which is preliminary data.</text>
</comment>
<protein>
    <recommendedName>
        <fullName evidence="6">Peptidyl-prolyl cis-trans isomerase</fullName>
        <ecNumber evidence="6">5.2.1.8</ecNumber>
    </recommendedName>
</protein>
<accession>A0A9X3MNX2</accession>
<keyword evidence="4 5" id="KW-0413">Isomerase</keyword>
<feature type="domain" description="PPIase FKBP-type" evidence="8">
    <location>
        <begin position="133"/>
        <end position="208"/>
    </location>
</feature>
<reference evidence="9" key="1">
    <citation type="submission" date="2022-10" db="EMBL/GenBank/DDBJ databases">
        <title>The WGS of Solirubrobacter ginsenosidimutans DSM 21036.</title>
        <authorList>
            <person name="Jiang Z."/>
        </authorList>
    </citation>
    <scope>NUCLEOTIDE SEQUENCE</scope>
    <source>
        <strain evidence="9">DSM 21036</strain>
    </source>
</reference>
<evidence type="ECO:0000256" key="7">
    <source>
        <dbReference type="SAM" id="MobiDB-lite"/>
    </source>
</evidence>
<gene>
    <name evidence="9" type="ORF">OM076_02750</name>
</gene>
<evidence type="ECO:0000256" key="4">
    <source>
        <dbReference type="ARBA" id="ARBA00023235"/>
    </source>
</evidence>
<dbReference type="PROSITE" id="PS50059">
    <property type="entry name" value="FKBP_PPIASE"/>
    <property type="match status" value="1"/>
</dbReference>
<keyword evidence="3 5" id="KW-0697">Rotamase</keyword>
<dbReference type="Pfam" id="PF00254">
    <property type="entry name" value="FKBP_C"/>
    <property type="match status" value="1"/>
</dbReference>
<dbReference type="PANTHER" id="PTHR43811">
    <property type="entry name" value="FKBP-TYPE PEPTIDYL-PROLYL CIS-TRANS ISOMERASE FKPA"/>
    <property type="match status" value="1"/>
</dbReference>
<evidence type="ECO:0000259" key="8">
    <source>
        <dbReference type="PROSITE" id="PS50059"/>
    </source>
</evidence>
<dbReference type="InterPro" id="IPR001179">
    <property type="entry name" value="PPIase_FKBP_dom"/>
</dbReference>
<comment type="catalytic activity">
    <reaction evidence="1 5 6">
        <text>[protein]-peptidylproline (omega=180) = [protein]-peptidylproline (omega=0)</text>
        <dbReference type="Rhea" id="RHEA:16237"/>
        <dbReference type="Rhea" id="RHEA-COMP:10747"/>
        <dbReference type="Rhea" id="RHEA-COMP:10748"/>
        <dbReference type="ChEBI" id="CHEBI:83833"/>
        <dbReference type="ChEBI" id="CHEBI:83834"/>
        <dbReference type="EC" id="5.2.1.8"/>
    </reaction>
</comment>
<dbReference type="EMBL" id="JAPDOD010000002">
    <property type="protein sequence ID" value="MDA0159172.1"/>
    <property type="molecule type" value="Genomic_DNA"/>
</dbReference>
<dbReference type="Gene3D" id="3.10.50.40">
    <property type="match status" value="1"/>
</dbReference>
<dbReference type="Proteomes" id="UP001149140">
    <property type="component" value="Unassembled WGS sequence"/>
</dbReference>
<evidence type="ECO:0000256" key="6">
    <source>
        <dbReference type="RuleBase" id="RU003915"/>
    </source>
</evidence>
<dbReference type="AlphaFoldDB" id="A0A9X3MNX2"/>
<evidence type="ECO:0000256" key="5">
    <source>
        <dbReference type="PROSITE-ProRule" id="PRU00277"/>
    </source>
</evidence>
<evidence type="ECO:0000313" key="9">
    <source>
        <dbReference type="EMBL" id="MDA0159172.1"/>
    </source>
</evidence>
<proteinExistence type="inferred from homology"/>